<comment type="caution">
    <text evidence="3">The sequence shown here is derived from an EMBL/GenBank/DDBJ whole genome shotgun (WGS) entry which is preliminary data.</text>
</comment>
<feature type="domain" description="Transposase IS4-like" evidence="1">
    <location>
        <begin position="96"/>
        <end position="254"/>
    </location>
</feature>
<gene>
    <name evidence="3" type="ORF">HLH33_19925</name>
</gene>
<dbReference type="InterPro" id="IPR025161">
    <property type="entry name" value="IS402-like_dom"/>
</dbReference>
<feature type="domain" description="Insertion element IS402-like" evidence="2">
    <location>
        <begin position="7"/>
        <end position="80"/>
    </location>
</feature>
<dbReference type="Proteomes" id="UP000550787">
    <property type="component" value="Unassembled WGS sequence"/>
</dbReference>
<dbReference type="GO" id="GO:0006313">
    <property type="term" value="P:DNA transposition"/>
    <property type="evidence" value="ECO:0007669"/>
    <property type="project" value="InterPro"/>
</dbReference>
<evidence type="ECO:0000313" key="3">
    <source>
        <dbReference type="EMBL" id="MBB2158518.1"/>
    </source>
</evidence>
<dbReference type="InterPro" id="IPR002559">
    <property type="entry name" value="Transposase_11"/>
</dbReference>
<evidence type="ECO:0000259" key="1">
    <source>
        <dbReference type="Pfam" id="PF01609"/>
    </source>
</evidence>
<accession>A0A7W4NNJ6</accession>
<dbReference type="Pfam" id="PF13340">
    <property type="entry name" value="DUF4096"/>
    <property type="match status" value="1"/>
</dbReference>
<dbReference type="PANTHER" id="PTHR30007">
    <property type="entry name" value="PHP DOMAIN PROTEIN"/>
    <property type="match status" value="1"/>
</dbReference>
<proteinExistence type="predicted"/>
<dbReference type="GO" id="GO:0004803">
    <property type="term" value="F:transposase activity"/>
    <property type="evidence" value="ECO:0007669"/>
    <property type="project" value="InterPro"/>
</dbReference>
<dbReference type="Pfam" id="PF01609">
    <property type="entry name" value="DDE_Tnp_1"/>
    <property type="match status" value="1"/>
</dbReference>
<name>A0A7W4NNJ6_GLUDI</name>
<dbReference type="EMBL" id="JABEQG010000113">
    <property type="protein sequence ID" value="MBB2158518.1"/>
    <property type="molecule type" value="Genomic_DNA"/>
</dbReference>
<evidence type="ECO:0000313" key="4">
    <source>
        <dbReference type="Proteomes" id="UP000550787"/>
    </source>
</evidence>
<sequence length="264" mass="30695">MSYDTDLTDKQWRLIKPHIPRAKHGGRPRETSMRRVIDAIMYVVTHGCKWRGLPKDFPPWQTVYRYFTDLQKRGRWRRIHYALYAMVRDEADRQGEPSLLIIDSQSVKTGKCAEAPTRGYDGGKRVKGRKRHILVDGMGLLVEVSVTKANVHDTKGAVKVLKKYERRVKKPRVRKIVGDKGYRGEMLKGFVRKAFKAVVSIGENHTSTANGFVPDEKRWLVERGFAWLGDYWRLTVDRERSLARSCTMVRLAFIRLMLRRLVPV</sequence>
<protein>
    <submittedName>
        <fullName evidence="3">IS5 family transposase</fullName>
    </submittedName>
</protein>
<dbReference type="NCBIfam" id="NF033580">
    <property type="entry name" value="transpos_IS5_3"/>
    <property type="match status" value="1"/>
</dbReference>
<reference evidence="3 4" key="1">
    <citation type="submission" date="2020-04" db="EMBL/GenBank/DDBJ databases">
        <title>Description of novel Gluconacetobacter.</title>
        <authorList>
            <person name="Sombolestani A."/>
        </authorList>
    </citation>
    <scope>NUCLEOTIDE SEQUENCE [LARGE SCALE GENOMIC DNA]</scope>
    <source>
        <strain evidence="3 4">LMG 7603</strain>
    </source>
</reference>
<dbReference type="PANTHER" id="PTHR30007:SF0">
    <property type="entry name" value="TRANSPOSASE"/>
    <property type="match status" value="1"/>
</dbReference>
<evidence type="ECO:0000259" key="2">
    <source>
        <dbReference type="Pfam" id="PF13340"/>
    </source>
</evidence>
<dbReference type="AlphaFoldDB" id="A0A7W4NNJ6"/>
<organism evidence="3 4">
    <name type="scientific">Gluconacetobacter diazotrophicus</name>
    <name type="common">Acetobacter diazotrophicus</name>
    <dbReference type="NCBI Taxonomy" id="33996"/>
    <lineage>
        <taxon>Bacteria</taxon>
        <taxon>Pseudomonadati</taxon>
        <taxon>Pseudomonadota</taxon>
        <taxon>Alphaproteobacteria</taxon>
        <taxon>Acetobacterales</taxon>
        <taxon>Acetobacteraceae</taxon>
        <taxon>Gluconacetobacter</taxon>
    </lineage>
</organism>
<dbReference type="GO" id="GO:0003677">
    <property type="term" value="F:DNA binding"/>
    <property type="evidence" value="ECO:0007669"/>
    <property type="project" value="InterPro"/>
</dbReference>
<dbReference type="RefSeq" id="WP_183116779.1">
    <property type="nucleotide sequence ID" value="NZ_JABEQG010000113.1"/>
</dbReference>